<dbReference type="SUPFAM" id="SSF51182">
    <property type="entry name" value="RmlC-like cupins"/>
    <property type="match status" value="1"/>
</dbReference>
<dbReference type="Gene3D" id="2.60.120.10">
    <property type="entry name" value="Jelly Rolls"/>
    <property type="match status" value="1"/>
</dbReference>
<evidence type="ECO:0000313" key="8">
    <source>
        <dbReference type="EMBL" id="MHO04419.1"/>
    </source>
</evidence>
<protein>
    <recommendedName>
        <fullName evidence="6">Arabinose operon regulatory protein</fullName>
    </recommendedName>
</protein>
<accession>A0A3L0VZX6</accession>
<evidence type="ECO:0000256" key="2">
    <source>
        <dbReference type="ARBA" id="ARBA00023015"/>
    </source>
</evidence>
<dbReference type="PROSITE" id="PS01124">
    <property type="entry name" value="HTH_ARAC_FAMILY_2"/>
    <property type="match status" value="1"/>
</dbReference>
<evidence type="ECO:0000256" key="1">
    <source>
        <dbReference type="ARBA" id="ARBA00022491"/>
    </source>
</evidence>
<gene>
    <name evidence="8" type="ORF">D9F05_08555</name>
</gene>
<evidence type="ECO:0000256" key="5">
    <source>
        <dbReference type="ARBA" id="ARBA00023163"/>
    </source>
</evidence>
<dbReference type="InterPro" id="IPR018062">
    <property type="entry name" value="HTH_AraC-typ_CS"/>
</dbReference>
<proteinExistence type="predicted"/>
<keyword evidence="4" id="KW-0010">Activator</keyword>
<dbReference type="PROSITE" id="PS00041">
    <property type="entry name" value="HTH_ARAC_FAMILY_1"/>
    <property type="match status" value="1"/>
</dbReference>
<organism evidence="8">
    <name type="scientific">Escherichia coli</name>
    <dbReference type="NCBI Taxonomy" id="562"/>
    <lineage>
        <taxon>Bacteria</taxon>
        <taxon>Pseudomonadati</taxon>
        <taxon>Pseudomonadota</taxon>
        <taxon>Gammaproteobacteria</taxon>
        <taxon>Enterobacterales</taxon>
        <taxon>Enterobacteriaceae</taxon>
        <taxon>Escherichia</taxon>
    </lineage>
</organism>
<dbReference type="EMBL" id="RNRV01000011">
    <property type="protein sequence ID" value="MHO04419.1"/>
    <property type="molecule type" value="Genomic_DNA"/>
</dbReference>
<dbReference type="GO" id="GO:0043565">
    <property type="term" value="F:sequence-specific DNA binding"/>
    <property type="evidence" value="ECO:0007669"/>
    <property type="project" value="InterPro"/>
</dbReference>
<dbReference type="SMART" id="SM00342">
    <property type="entry name" value="HTH_ARAC"/>
    <property type="match status" value="1"/>
</dbReference>
<comment type="caution">
    <text evidence="8">The sequence shown here is derived from an EMBL/GenBank/DDBJ whole genome shotgun (WGS) entry which is preliminary data.</text>
</comment>
<dbReference type="PANTHER" id="PTHR11019">
    <property type="entry name" value="HTH-TYPE TRANSCRIPTIONAL REGULATOR NIMR"/>
    <property type="match status" value="1"/>
</dbReference>
<reference evidence="8" key="1">
    <citation type="submission" date="2018-10" db="EMBL/GenBank/DDBJ databases">
        <authorList>
            <consortium name="NARMS: The National Antimicrobial Resistance Monitoring System"/>
        </authorList>
    </citation>
    <scope>NUCLEOTIDE SEQUENCE [LARGE SCALE GENOMIC DNA]</scope>
    <source>
        <strain evidence="8">CVM N17EC0388</strain>
    </source>
</reference>
<name>A0A3L0VZX6_ECOLX</name>
<evidence type="ECO:0000256" key="6">
    <source>
        <dbReference type="ARBA" id="ARBA00044978"/>
    </source>
</evidence>
<dbReference type="SUPFAM" id="SSF46689">
    <property type="entry name" value="Homeodomain-like"/>
    <property type="match status" value="1"/>
</dbReference>
<dbReference type="CDD" id="cd06124">
    <property type="entry name" value="cupin_NimR-like_N"/>
    <property type="match status" value="1"/>
</dbReference>
<dbReference type="Gene3D" id="1.10.10.60">
    <property type="entry name" value="Homeodomain-like"/>
    <property type="match status" value="1"/>
</dbReference>
<keyword evidence="5" id="KW-0804">Transcription</keyword>
<dbReference type="Pfam" id="PF02311">
    <property type="entry name" value="AraC_binding"/>
    <property type="match status" value="1"/>
</dbReference>
<evidence type="ECO:0000256" key="3">
    <source>
        <dbReference type="ARBA" id="ARBA00023125"/>
    </source>
</evidence>
<dbReference type="FunFam" id="1.10.10.60:FF:000132">
    <property type="entry name" value="AraC family transcriptional regulator"/>
    <property type="match status" value="1"/>
</dbReference>
<dbReference type="PRINTS" id="PR00032">
    <property type="entry name" value="HTHARAC"/>
</dbReference>
<dbReference type="InterPro" id="IPR009057">
    <property type="entry name" value="Homeodomain-like_sf"/>
</dbReference>
<dbReference type="AlphaFoldDB" id="A0A3L0VZX6"/>
<dbReference type="InterPro" id="IPR020449">
    <property type="entry name" value="Tscrpt_reg_AraC-type_HTH"/>
</dbReference>
<dbReference type="PANTHER" id="PTHR11019:SF190">
    <property type="entry name" value="ARAC-FAMILY REGULATORY PROTEIN"/>
    <property type="match status" value="1"/>
</dbReference>
<sequence>MALHHYHSTDIALPEPNPLYLRYQQIQAESACAPHSHPWGQLSLISLGVMEIVLDDHRLVAPADYLIWVPADLEHASYNQQALDYTSIYVNHALAARLPAEPCLLEMTPLIRAMLADFCERKLGHMQDEWDVRQAELLVEKLTRTRCQDSYLPMSQDKLLAPMLAALRSDPADPRTLAQWAEQLHSTERTLARRCVRELGMNFGQWRARLKLLKALAWLKGELPVQEIGWRLGYGSTSAFIAMFNRELGCSPQRYRQQLGGMGIEREGSPGEQ</sequence>
<keyword evidence="3" id="KW-0238">DNA-binding</keyword>
<keyword evidence="1" id="KW-0678">Repressor</keyword>
<evidence type="ECO:0000259" key="7">
    <source>
        <dbReference type="PROSITE" id="PS01124"/>
    </source>
</evidence>
<dbReference type="InterPro" id="IPR011051">
    <property type="entry name" value="RmlC_Cupin_sf"/>
</dbReference>
<dbReference type="InterPro" id="IPR014710">
    <property type="entry name" value="RmlC-like_jellyroll"/>
</dbReference>
<keyword evidence="2" id="KW-0805">Transcription regulation</keyword>
<dbReference type="InterPro" id="IPR003313">
    <property type="entry name" value="AraC-bd"/>
</dbReference>
<evidence type="ECO:0000256" key="4">
    <source>
        <dbReference type="ARBA" id="ARBA00023159"/>
    </source>
</evidence>
<feature type="domain" description="HTH araC/xylS-type" evidence="7">
    <location>
        <begin position="161"/>
        <end position="258"/>
    </location>
</feature>
<dbReference type="Pfam" id="PF12833">
    <property type="entry name" value="HTH_18"/>
    <property type="match status" value="1"/>
</dbReference>
<dbReference type="InterPro" id="IPR018060">
    <property type="entry name" value="HTH_AraC"/>
</dbReference>
<dbReference type="GO" id="GO:0003700">
    <property type="term" value="F:DNA-binding transcription factor activity"/>
    <property type="evidence" value="ECO:0007669"/>
    <property type="project" value="InterPro"/>
</dbReference>